<reference evidence="2 3" key="1">
    <citation type="submission" date="2017-03" db="EMBL/GenBank/DDBJ databases">
        <title>Genome of the blue death feigning beetle - Asbolus verrucosus.</title>
        <authorList>
            <person name="Rider S.D."/>
        </authorList>
    </citation>
    <scope>NUCLEOTIDE SEQUENCE [LARGE SCALE GENOMIC DNA]</scope>
    <source>
        <strain evidence="2">Butters</strain>
        <tissue evidence="2">Head and leg muscle</tissue>
    </source>
</reference>
<evidence type="ECO:0000256" key="1">
    <source>
        <dbReference type="SAM" id="SignalP"/>
    </source>
</evidence>
<dbReference type="OrthoDB" id="6720292at2759"/>
<comment type="caution">
    <text evidence="2">The sequence shown here is derived from an EMBL/GenBank/DDBJ whole genome shotgun (WGS) entry which is preliminary data.</text>
</comment>
<organism evidence="2 3">
    <name type="scientific">Asbolus verrucosus</name>
    <name type="common">Desert ironclad beetle</name>
    <dbReference type="NCBI Taxonomy" id="1661398"/>
    <lineage>
        <taxon>Eukaryota</taxon>
        <taxon>Metazoa</taxon>
        <taxon>Ecdysozoa</taxon>
        <taxon>Arthropoda</taxon>
        <taxon>Hexapoda</taxon>
        <taxon>Insecta</taxon>
        <taxon>Pterygota</taxon>
        <taxon>Neoptera</taxon>
        <taxon>Endopterygota</taxon>
        <taxon>Coleoptera</taxon>
        <taxon>Polyphaga</taxon>
        <taxon>Cucujiformia</taxon>
        <taxon>Tenebrionidae</taxon>
        <taxon>Pimeliinae</taxon>
        <taxon>Asbolus</taxon>
    </lineage>
</organism>
<sequence>MSYKLSLSLIFILSTLFVRLIAEGPKDPGLIEHVEPNIDAIKGLICYQCRSITSELTPLCDKALFRLTTPEEKNNMSLQCPHYQGAYCFTKVIKRGKHKETLRGCSGSTDRNGNLMKVGSKSI</sequence>
<keyword evidence="1" id="KW-0732">Signal</keyword>
<gene>
    <name evidence="2" type="ORF">BDFB_011907</name>
</gene>
<dbReference type="AlphaFoldDB" id="A0A482V8V7"/>
<accession>A0A482V8V7</accession>
<proteinExistence type="predicted"/>
<name>A0A482V8V7_ASBVE</name>
<feature type="chain" id="PRO_5019764082" evidence="1">
    <location>
        <begin position="23"/>
        <end position="123"/>
    </location>
</feature>
<evidence type="ECO:0000313" key="2">
    <source>
        <dbReference type="EMBL" id="RZB39662.1"/>
    </source>
</evidence>
<protein>
    <submittedName>
        <fullName evidence="2">Uncharacterized protein</fullName>
    </submittedName>
</protein>
<dbReference type="EMBL" id="QDEB01126391">
    <property type="protein sequence ID" value="RZB39662.1"/>
    <property type="molecule type" value="Genomic_DNA"/>
</dbReference>
<evidence type="ECO:0000313" key="3">
    <source>
        <dbReference type="Proteomes" id="UP000292052"/>
    </source>
</evidence>
<keyword evidence="3" id="KW-1185">Reference proteome</keyword>
<feature type="signal peptide" evidence="1">
    <location>
        <begin position="1"/>
        <end position="22"/>
    </location>
</feature>
<dbReference type="Proteomes" id="UP000292052">
    <property type="component" value="Unassembled WGS sequence"/>
</dbReference>